<proteinExistence type="predicted"/>
<evidence type="ECO:0000313" key="2">
    <source>
        <dbReference type="EMBL" id="ORX61848.1"/>
    </source>
</evidence>
<evidence type="ECO:0000256" key="1">
    <source>
        <dbReference type="SAM" id="Phobius"/>
    </source>
</evidence>
<feature type="transmembrane region" description="Helical" evidence="1">
    <location>
        <begin position="20"/>
        <end position="38"/>
    </location>
</feature>
<dbReference type="AlphaFoldDB" id="A0A1X2GW64"/>
<sequence>MSKRWAMQKDKIDGITLQSFWLGLSGGVLTMLTLNKAFMIQASEQTMSLSNKLHKMRIKYEIGGGVPYLLRDQAFVLQGLAHRPRQTHWLCLCVQDHWNQGIHGLAGQLNAWLARKY</sequence>
<dbReference type="Proteomes" id="UP000242146">
    <property type="component" value="Unassembled WGS sequence"/>
</dbReference>
<organism evidence="2 3">
    <name type="scientific">Hesseltinella vesiculosa</name>
    <dbReference type="NCBI Taxonomy" id="101127"/>
    <lineage>
        <taxon>Eukaryota</taxon>
        <taxon>Fungi</taxon>
        <taxon>Fungi incertae sedis</taxon>
        <taxon>Mucoromycota</taxon>
        <taxon>Mucoromycotina</taxon>
        <taxon>Mucoromycetes</taxon>
        <taxon>Mucorales</taxon>
        <taxon>Cunninghamellaceae</taxon>
        <taxon>Hesseltinella</taxon>
    </lineage>
</organism>
<name>A0A1X2GW64_9FUNG</name>
<evidence type="ECO:0000313" key="3">
    <source>
        <dbReference type="Proteomes" id="UP000242146"/>
    </source>
</evidence>
<keyword evidence="1" id="KW-0812">Transmembrane</keyword>
<keyword evidence="3" id="KW-1185">Reference proteome</keyword>
<dbReference type="OrthoDB" id="2263248at2759"/>
<comment type="caution">
    <text evidence="2">The sequence shown here is derived from an EMBL/GenBank/DDBJ whole genome shotgun (WGS) entry which is preliminary data.</text>
</comment>
<keyword evidence="1" id="KW-1133">Transmembrane helix</keyword>
<keyword evidence="1" id="KW-0472">Membrane</keyword>
<accession>A0A1X2GW64</accession>
<dbReference type="EMBL" id="MCGT01000002">
    <property type="protein sequence ID" value="ORX61848.1"/>
    <property type="molecule type" value="Genomic_DNA"/>
</dbReference>
<protein>
    <submittedName>
        <fullName evidence="2">Uncharacterized protein</fullName>
    </submittedName>
</protein>
<reference evidence="2 3" key="1">
    <citation type="submission" date="2016-07" db="EMBL/GenBank/DDBJ databases">
        <title>Pervasive Adenine N6-methylation of Active Genes in Fungi.</title>
        <authorList>
            <consortium name="DOE Joint Genome Institute"/>
            <person name="Mondo S.J."/>
            <person name="Dannebaum R.O."/>
            <person name="Kuo R.C."/>
            <person name="Labutti K."/>
            <person name="Haridas S."/>
            <person name="Kuo A."/>
            <person name="Salamov A."/>
            <person name="Ahrendt S.R."/>
            <person name="Lipzen A."/>
            <person name="Sullivan W."/>
            <person name="Andreopoulos W.B."/>
            <person name="Clum A."/>
            <person name="Lindquist E."/>
            <person name="Daum C."/>
            <person name="Ramamoorthy G.K."/>
            <person name="Gryganskyi A."/>
            <person name="Culley D."/>
            <person name="Magnuson J.K."/>
            <person name="James T.Y."/>
            <person name="O'Malley M.A."/>
            <person name="Stajich J.E."/>
            <person name="Spatafora J.W."/>
            <person name="Visel A."/>
            <person name="Grigoriev I.V."/>
        </authorList>
    </citation>
    <scope>NUCLEOTIDE SEQUENCE [LARGE SCALE GENOMIC DNA]</scope>
    <source>
        <strain evidence="2 3">NRRL 3301</strain>
    </source>
</reference>
<gene>
    <name evidence="2" type="ORF">DM01DRAFT_1331317</name>
</gene>